<evidence type="ECO:0000256" key="8">
    <source>
        <dbReference type="ARBA" id="ARBA00023125"/>
    </source>
</evidence>
<gene>
    <name evidence="15" type="ORF">BRENAR_LOCUS585</name>
</gene>
<dbReference type="PANTHER" id="PTHR11361">
    <property type="entry name" value="DNA MISMATCH REPAIR PROTEIN MUTS FAMILY MEMBER"/>
    <property type="match status" value="1"/>
</dbReference>
<evidence type="ECO:0000256" key="3">
    <source>
        <dbReference type="ARBA" id="ARBA00019000"/>
    </source>
</evidence>
<dbReference type="SUPFAM" id="SSF52540">
    <property type="entry name" value="P-loop containing nucleoside triphosphate hydrolases"/>
    <property type="match status" value="1"/>
</dbReference>
<comment type="subcellular location">
    <subcellularLocation>
        <location evidence="1">Nucleus</location>
    </subcellularLocation>
</comment>
<dbReference type="AlphaFoldDB" id="A0A448YG32"/>
<dbReference type="SMART" id="SM00534">
    <property type="entry name" value="MUTSac"/>
    <property type="match status" value="1"/>
</dbReference>
<evidence type="ECO:0000256" key="12">
    <source>
        <dbReference type="ARBA" id="ARBA00025902"/>
    </source>
</evidence>
<dbReference type="Pfam" id="PF05192">
    <property type="entry name" value="MutS_III"/>
    <property type="match status" value="1"/>
</dbReference>
<dbReference type="STRING" id="13370.A0A448YG32"/>
<dbReference type="Pfam" id="PF05190">
    <property type="entry name" value="MutS_IV"/>
    <property type="match status" value="1"/>
</dbReference>
<proteinExistence type="inferred from homology"/>
<sequence>MPFSLPLFYSDNPSSQPVMTVQQRLLTNFFKPRSAREAEKRRLTDVQTCPVVPTAKKPIGTEADAKGLKQETKVPEVLEHGPDNVVLEDPANVLHSRASYKFTGFDSKSSPVITDRSTHEKFEAHFSGRRKRFSTSTEESSNKRTHKFKLTPLEKQFVDLKKDNMDKVLAVQVGYKYKFFGHDAQIASKALNIMFIPGRVSIDVEHASAEEQLYDRFAYCSIPDNRLHVHLKRLIHKGLKIGVVDQKETAIMKQNSGTGSKLFERKITKVYTAGTYIDDSDETLKGNDGKSIVCLRESPGNADELNIVSVNAYCAEIIWDSFTDHYTRSSLETRLLHLEPIEILTVGELSEETRRCIKGFRRSLRGDQDQLRLLKVSPVTVNEYLTALDGYELSGEAFAFISQQKPSLLSCFCELISYLSEFGLTPAFRFLSHYKNFSDAEKSMILDANTIRNLEVFRNLTTGTEDGSLFWILDHTSTPFGRRHLRRWVSRPLNDREKIMERSGAVESIAAHFKSLAIERVLQILKHCPDLEISLSKIHYGRSRRREVYLFLRKMNDVFDAFENLRPELVDDAFESQYLIQIYHEVKEIAKSDLVDFRNLFKMIYSPAAIDEKDEEAHVVKFFNSQFYDYHRIKQHFDDVSSVEESLEKVLKGIGESLNRPHVKFITNNGEPYLIEVRNTQVKKVPRTWLKINGTKSVSRFRTPEVVDLYKSWLYHKECLRQECNECFKGFVNRIDGHFTQLNKVISQLATLDCLFSLTVASSATGTYTRPQLLDAPMISFVNARNPVAETLKANYIPNSFSMGADSGRVAIITGPNMGGKSSFIRQIALIVIMAQVGCYIPADGGSKLGVVDAIYVRIGAYDDIFKGQSTFQVEMSECSSILSKCTERSLVLLDEIGRGTSSVDGCSIAYSILDYLCYELKPLVLFITHFQNLHVFEKLTKGIAKNYHLGFQNHGDDLFFTYKLTEGPSERSYGVHCAMLAGMPKEITELALQASSELEKRWDSRRARSVAHATKEAISSSDFRSLWHTIDEYE</sequence>
<keyword evidence="6" id="KW-0227">DNA damage</keyword>
<dbReference type="InterPro" id="IPR007696">
    <property type="entry name" value="DNA_mismatch_repair_MutS_core"/>
</dbReference>
<evidence type="ECO:0000313" key="16">
    <source>
        <dbReference type="Proteomes" id="UP000290900"/>
    </source>
</evidence>
<dbReference type="InterPro" id="IPR007861">
    <property type="entry name" value="DNA_mismatch_repair_MutS_clamp"/>
</dbReference>
<dbReference type="InterPro" id="IPR045076">
    <property type="entry name" value="MutS"/>
</dbReference>
<dbReference type="Pfam" id="PF01624">
    <property type="entry name" value="MutS_I"/>
    <property type="match status" value="1"/>
</dbReference>
<dbReference type="Pfam" id="PF00488">
    <property type="entry name" value="MutS_V"/>
    <property type="match status" value="1"/>
</dbReference>
<dbReference type="GO" id="GO:0005634">
    <property type="term" value="C:nucleus"/>
    <property type="evidence" value="ECO:0007669"/>
    <property type="project" value="UniProtKB-SubCell"/>
</dbReference>
<dbReference type="InterPro" id="IPR000432">
    <property type="entry name" value="DNA_mismatch_repair_MutS_C"/>
</dbReference>
<evidence type="ECO:0000259" key="14">
    <source>
        <dbReference type="PROSITE" id="PS00486"/>
    </source>
</evidence>
<dbReference type="InterPro" id="IPR036187">
    <property type="entry name" value="DNA_mismatch_repair_MutS_sf"/>
</dbReference>
<dbReference type="EMBL" id="CAACVR010000001">
    <property type="protein sequence ID" value="VEU19849.1"/>
    <property type="molecule type" value="Genomic_DNA"/>
</dbReference>
<evidence type="ECO:0000256" key="6">
    <source>
        <dbReference type="ARBA" id="ARBA00022763"/>
    </source>
</evidence>
<keyword evidence="10" id="KW-0539">Nucleus</keyword>
<keyword evidence="7" id="KW-0067">ATP-binding</keyword>
<evidence type="ECO:0000256" key="10">
    <source>
        <dbReference type="ARBA" id="ARBA00023242"/>
    </source>
</evidence>
<keyword evidence="5" id="KW-0547">Nucleotide-binding</keyword>
<dbReference type="GO" id="GO:0006298">
    <property type="term" value="P:mismatch repair"/>
    <property type="evidence" value="ECO:0007669"/>
    <property type="project" value="InterPro"/>
</dbReference>
<dbReference type="InterPro" id="IPR016151">
    <property type="entry name" value="DNA_mismatch_repair_MutS_N"/>
</dbReference>
<keyword evidence="16" id="KW-1185">Reference proteome</keyword>
<dbReference type="Gene3D" id="3.30.420.110">
    <property type="entry name" value="MutS, connector domain"/>
    <property type="match status" value="1"/>
</dbReference>
<dbReference type="PROSITE" id="PS00486">
    <property type="entry name" value="DNA_MISMATCH_REPAIR_2"/>
    <property type="match status" value="1"/>
</dbReference>
<dbReference type="PANTHER" id="PTHR11361:SF122">
    <property type="entry name" value="DNA MISMATCH REPAIR PROTEIN MSH3"/>
    <property type="match status" value="1"/>
</dbReference>
<dbReference type="GO" id="GO:0140664">
    <property type="term" value="F:ATP-dependent DNA damage sensor activity"/>
    <property type="evidence" value="ECO:0007669"/>
    <property type="project" value="InterPro"/>
</dbReference>
<organism evidence="15 16">
    <name type="scientific">Brettanomyces naardenensis</name>
    <name type="common">Yeast</name>
    <dbReference type="NCBI Taxonomy" id="13370"/>
    <lineage>
        <taxon>Eukaryota</taxon>
        <taxon>Fungi</taxon>
        <taxon>Dikarya</taxon>
        <taxon>Ascomycota</taxon>
        <taxon>Saccharomycotina</taxon>
        <taxon>Pichiomycetes</taxon>
        <taxon>Pichiales</taxon>
        <taxon>Pichiaceae</taxon>
        <taxon>Brettanomyces</taxon>
    </lineage>
</organism>
<dbReference type="InterPro" id="IPR007695">
    <property type="entry name" value="DNA_mismatch_repair_MutS-lik_N"/>
</dbReference>
<dbReference type="SMART" id="SM00533">
    <property type="entry name" value="MUTSd"/>
    <property type="match status" value="1"/>
</dbReference>
<dbReference type="Proteomes" id="UP000290900">
    <property type="component" value="Unassembled WGS sequence"/>
</dbReference>
<dbReference type="PIRSF" id="PIRSF037677">
    <property type="entry name" value="DNA_mis_repair_Msh6"/>
    <property type="match status" value="1"/>
</dbReference>
<reference evidence="15 16" key="1">
    <citation type="submission" date="2018-12" db="EMBL/GenBank/DDBJ databases">
        <authorList>
            <person name="Tiukova I."/>
            <person name="Dainat J."/>
        </authorList>
    </citation>
    <scope>NUCLEOTIDE SEQUENCE [LARGE SCALE GENOMIC DNA]</scope>
</reference>
<evidence type="ECO:0000256" key="1">
    <source>
        <dbReference type="ARBA" id="ARBA00004123"/>
    </source>
</evidence>
<evidence type="ECO:0000313" key="15">
    <source>
        <dbReference type="EMBL" id="VEU19849.1"/>
    </source>
</evidence>
<dbReference type="GO" id="GO:0005524">
    <property type="term" value="F:ATP binding"/>
    <property type="evidence" value="ECO:0007669"/>
    <property type="project" value="UniProtKB-KW"/>
</dbReference>
<evidence type="ECO:0000256" key="4">
    <source>
        <dbReference type="ARBA" id="ARBA00022151"/>
    </source>
</evidence>
<dbReference type="OrthoDB" id="121051at2759"/>
<dbReference type="GO" id="GO:0006312">
    <property type="term" value="P:mitotic recombination"/>
    <property type="evidence" value="ECO:0007669"/>
    <property type="project" value="TreeGrafter"/>
</dbReference>
<dbReference type="SUPFAM" id="SSF55271">
    <property type="entry name" value="DNA repair protein MutS, domain I"/>
    <property type="match status" value="1"/>
</dbReference>
<dbReference type="SUPFAM" id="SSF48334">
    <property type="entry name" value="DNA repair protein MutS, domain III"/>
    <property type="match status" value="1"/>
</dbReference>
<evidence type="ECO:0000256" key="11">
    <source>
        <dbReference type="ARBA" id="ARBA00025373"/>
    </source>
</evidence>
<dbReference type="Gene3D" id="1.10.1420.10">
    <property type="match status" value="2"/>
</dbReference>
<dbReference type="NCBIfam" id="NF003810">
    <property type="entry name" value="PRK05399.1"/>
    <property type="match status" value="1"/>
</dbReference>
<dbReference type="InterPro" id="IPR036678">
    <property type="entry name" value="MutS_con_dom_sf"/>
</dbReference>
<feature type="domain" description="DNA mismatch repair proteins mutS family" evidence="14">
    <location>
        <begin position="890"/>
        <end position="906"/>
    </location>
</feature>
<dbReference type="InterPro" id="IPR017261">
    <property type="entry name" value="DNA_mismatch_repair_MutS/MSH"/>
</dbReference>
<keyword evidence="8" id="KW-0238">DNA-binding</keyword>
<dbReference type="FunCoup" id="A0A448YG32">
    <property type="interactions" value="821"/>
</dbReference>
<name>A0A448YG32_BRENA</name>
<evidence type="ECO:0000256" key="13">
    <source>
        <dbReference type="ARBA" id="ARBA00029792"/>
    </source>
</evidence>
<dbReference type="Gene3D" id="3.40.50.300">
    <property type="entry name" value="P-loop containing nucleotide triphosphate hydrolases"/>
    <property type="match status" value="1"/>
</dbReference>
<comment type="function">
    <text evidence="11">Component of the post-replicative DNA mismatch repair system (MMR). Heterodimerizes with MSH2 to form MutS beta, which binds to DNA mismatches thereby initiating DNA repair. MSH3 provides substrate-binding and substrate specificity to the complex. When bound, the MutS beta heterodimer bends the DNA helix and shields approximately 20 base pairs. Acts mainly to repair insertion-deletion loops (IDLs) from 2 to 13 nucleotides in size, but can also repair base-base and single insertion-deletion mismatches that occur during replication. After mismatch binding, forms a ternary complex with the MutL alpha heterodimer, which is thought to be responsible for directing the downstream MMR events, including strand discrimination, excision, and resynthesis. ATP binding and hydrolysis play a pivotal role in mismatch repair functions.</text>
</comment>
<evidence type="ECO:0000256" key="2">
    <source>
        <dbReference type="ARBA" id="ARBA00007094"/>
    </source>
</evidence>
<protein>
    <recommendedName>
        <fullName evidence="3">DNA mismatch repair protein MSH3</fullName>
    </recommendedName>
    <alternativeName>
        <fullName evidence="4">DNA mismatch repair protein msh3</fullName>
    </alternativeName>
    <alternativeName>
        <fullName evidence="13">MutS protein homolog 3</fullName>
    </alternativeName>
</protein>
<evidence type="ECO:0000256" key="9">
    <source>
        <dbReference type="ARBA" id="ARBA00023204"/>
    </source>
</evidence>
<accession>A0A448YG32</accession>
<comment type="similarity">
    <text evidence="2">Belongs to the DNA mismatch repair MutS family. MSH3 subfamily.</text>
</comment>
<dbReference type="InParanoid" id="A0A448YG32"/>
<dbReference type="Gene3D" id="3.40.1170.10">
    <property type="entry name" value="DNA repair protein MutS, domain I"/>
    <property type="match status" value="1"/>
</dbReference>
<evidence type="ECO:0000256" key="5">
    <source>
        <dbReference type="ARBA" id="ARBA00022741"/>
    </source>
</evidence>
<comment type="subunit">
    <text evidence="12">Heterodimer consisting of MSH2-MSH3 (MutS beta). Forms a ternary complex with MutL alpha (MLH1-PMS1).</text>
</comment>
<dbReference type="GO" id="GO:0030983">
    <property type="term" value="F:mismatched DNA binding"/>
    <property type="evidence" value="ECO:0007669"/>
    <property type="project" value="InterPro"/>
</dbReference>
<evidence type="ECO:0000256" key="7">
    <source>
        <dbReference type="ARBA" id="ARBA00022840"/>
    </source>
</evidence>
<dbReference type="InterPro" id="IPR027417">
    <property type="entry name" value="P-loop_NTPase"/>
</dbReference>
<keyword evidence="9" id="KW-0234">DNA repair</keyword>